<feature type="transmembrane region" description="Helical" evidence="1">
    <location>
        <begin position="40"/>
        <end position="58"/>
    </location>
</feature>
<accession>Q2MF56</accession>
<dbReference type="EMBL" id="AJ748832">
    <property type="protein sequence ID" value="CAG38711.1"/>
    <property type="molecule type" value="Genomic_DNA"/>
</dbReference>
<protein>
    <submittedName>
        <fullName evidence="3">Putative regulator component</fullName>
    </submittedName>
</protein>
<dbReference type="Pfam" id="PF20182">
    <property type="entry name" value="DUF6545"/>
    <property type="match status" value="1"/>
</dbReference>
<dbReference type="InterPro" id="IPR050039">
    <property type="entry name" value="MAB_1171c-like"/>
</dbReference>
<sequence>MTDAVAVLGPWYLVAGVSCLWSAVLLRCRSAVRSPHQRGLWLAVATAAVAMTMDLPAVDSFLQARTGLGHLHHLARDLFGLLSAGAVLRFVAASGNCRYGRGVYVAVAALTAALITLDLLAAPHGEHTAHGARSTTETTAYWLILIAMHLFAGAMCFRLCWRYAGRADSRSLRLGLWLFGWGTASAGLFWAGHFLLFCAEAQEPVPWLRLLMVVQGVLWAAAILLPVAVASAGAVGHIGTVWRLWPLWRHLVDAAPHVALMKPRNRLLELLRPRHSWRLLGYRKVIETRDAILGLRGYADPTVPGLARRYTATAGLADGEADLVALACELSEARRAKLAGLPRRTAPDGWFGGDSRDLDDETAFLLRLSRAYHSPHVREFHLYMAVQDAAGHAAQDGTGRPPTRSAS</sequence>
<proteinExistence type="predicted"/>
<feature type="transmembrane region" description="Helical" evidence="1">
    <location>
        <begin position="6"/>
        <end position="28"/>
    </location>
</feature>
<organism evidence="3">
    <name type="scientific">Streptomyces lividus</name>
    <dbReference type="NCBI Taxonomy" id="282216"/>
    <lineage>
        <taxon>Bacteria</taxon>
        <taxon>Bacillati</taxon>
        <taxon>Actinomycetota</taxon>
        <taxon>Actinomycetes</taxon>
        <taxon>Kitasatosporales</taxon>
        <taxon>Streptomycetaceae</taxon>
        <taxon>Streptomyces</taxon>
    </lineage>
</organism>
<dbReference type="NCBIfam" id="NF042915">
    <property type="entry name" value="MAB_1171c_fam"/>
    <property type="match status" value="1"/>
</dbReference>
<feature type="transmembrane region" description="Helical" evidence="1">
    <location>
        <begin position="78"/>
        <end position="95"/>
    </location>
</feature>
<keyword evidence="1" id="KW-0812">Transmembrane</keyword>
<keyword evidence="1" id="KW-1133">Transmembrane helix</keyword>
<dbReference type="AlphaFoldDB" id="Q2MF56"/>
<dbReference type="InterPro" id="IPR046675">
    <property type="entry name" value="DUF6545"/>
</dbReference>
<feature type="domain" description="DUF6545" evidence="2">
    <location>
        <begin position="240"/>
        <end position="374"/>
    </location>
</feature>
<keyword evidence="1" id="KW-0472">Membrane</keyword>
<feature type="transmembrane region" description="Helical" evidence="1">
    <location>
        <begin position="141"/>
        <end position="164"/>
    </location>
</feature>
<reference evidence="3" key="1">
    <citation type="submission" date="2004-06" db="EMBL/GenBank/DDBJ databases">
        <title>Analysis and comparison of biosynthetic gene clusters for the 2-deoxy-inosamine containing aminoglycoside antibiotics ribostamycin, neomycin, lividomycin, paromomycin and butirosin.</title>
        <authorList>
            <person name="Aboshanab K."/>
            <person name="Schmidt-Beissner H."/>
            <person name="Wehmeier U."/>
            <person name="Piepersberg W."/>
            <person name="Welzel K."/>
            <person name="Vente A."/>
        </authorList>
    </citation>
    <scope>NUCLEOTIDE SEQUENCE</scope>
    <source>
        <strain evidence="3">CBS 844.73</strain>
    </source>
</reference>
<feature type="transmembrane region" description="Helical" evidence="1">
    <location>
        <begin position="102"/>
        <end position="121"/>
    </location>
</feature>
<feature type="transmembrane region" description="Helical" evidence="1">
    <location>
        <begin position="217"/>
        <end position="242"/>
    </location>
</feature>
<evidence type="ECO:0000259" key="2">
    <source>
        <dbReference type="Pfam" id="PF20182"/>
    </source>
</evidence>
<feature type="transmembrane region" description="Helical" evidence="1">
    <location>
        <begin position="176"/>
        <end position="197"/>
    </location>
</feature>
<evidence type="ECO:0000256" key="1">
    <source>
        <dbReference type="SAM" id="Phobius"/>
    </source>
</evidence>
<name>Q2MF56_STRLV</name>
<evidence type="ECO:0000313" key="3">
    <source>
        <dbReference type="EMBL" id="CAG38711.1"/>
    </source>
</evidence>
<gene>
    <name evidence="3" type="primary">livG</name>
</gene>